<keyword evidence="5" id="KW-1185">Reference proteome</keyword>
<organism evidence="4 5">
    <name type="scientific">Pachysolen tannophilus NRRL Y-2460</name>
    <dbReference type="NCBI Taxonomy" id="669874"/>
    <lineage>
        <taxon>Eukaryota</taxon>
        <taxon>Fungi</taxon>
        <taxon>Dikarya</taxon>
        <taxon>Ascomycota</taxon>
        <taxon>Saccharomycotina</taxon>
        <taxon>Pichiomycetes</taxon>
        <taxon>Pachysolenaceae</taxon>
        <taxon>Pachysolen</taxon>
    </lineage>
</organism>
<dbReference type="Proteomes" id="UP000094236">
    <property type="component" value="Unassembled WGS sequence"/>
</dbReference>
<dbReference type="PANTHER" id="PTHR13107">
    <property type="entry name" value="N6-ADENOSINE-METHYLTRANSFERASE NON-CATALYTIC SUBUNIT"/>
    <property type="match status" value="1"/>
</dbReference>
<dbReference type="EMBL" id="KV454012">
    <property type="protein sequence ID" value="ODV97263.1"/>
    <property type="molecule type" value="Genomic_DNA"/>
</dbReference>
<protein>
    <recommendedName>
        <fullName evidence="6">Karyogamy protein KAR4</fullName>
    </recommendedName>
</protein>
<dbReference type="OrthoDB" id="14833at2759"/>
<proteinExistence type="inferred from homology"/>
<evidence type="ECO:0008006" key="6">
    <source>
        <dbReference type="Google" id="ProtNLM"/>
    </source>
</evidence>
<keyword evidence="2" id="KW-0539">Nucleus</keyword>
<accession>A0A1E4TZR3</accession>
<evidence type="ECO:0000256" key="1">
    <source>
        <dbReference type="ARBA" id="ARBA00004123"/>
    </source>
</evidence>
<dbReference type="AlphaFoldDB" id="A0A1E4TZR3"/>
<dbReference type="PROSITE" id="PS51143">
    <property type="entry name" value="MT_A70"/>
    <property type="match status" value="1"/>
</dbReference>
<evidence type="ECO:0000313" key="4">
    <source>
        <dbReference type="EMBL" id="ODV97263.1"/>
    </source>
</evidence>
<dbReference type="PROSITE" id="PS51592">
    <property type="entry name" value="SAM_MTA70L_2"/>
    <property type="match status" value="1"/>
</dbReference>
<dbReference type="GO" id="GO:0036396">
    <property type="term" value="C:RNA N6-methyladenosine methyltransferase complex"/>
    <property type="evidence" value="ECO:0007669"/>
    <property type="project" value="EnsemblFungi"/>
</dbReference>
<evidence type="ECO:0000256" key="2">
    <source>
        <dbReference type="ARBA" id="ARBA00023242"/>
    </source>
</evidence>
<reference evidence="5" key="1">
    <citation type="submission" date="2016-05" db="EMBL/GenBank/DDBJ databases">
        <title>Comparative genomics of biotechnologically important yeasts.</title>
        <authorList>
            <consortium name="DOE Joint Genome Institute"/>
            <person name="Riley R."/>
            <person name="Haridas S."/>
            <person name="Wolfe K.H."/>
            <person name="Lopes M.R."/>
            <person name="Hittinger C.T."/>
            <person name="Goker M."/>
            <person name="Salamov A."/>
            <person name="Wisecaver J."/>
            <person name="Long T.M."/>
            <person name="Aerts A.L."/>
            <person name="Barry K."/>
            <person name="Choi C."/>
            <person name="Clum A."/>
            <person name="Coughlan A.Y."/>
            <person name="Deshpande S."/>
            <person name="Douglass A.P."/>
            <person name="Hanson S.J."/>
            <person name="Klenk H.-P."/>
            <person name="Labutti K."/>
            <person name="Lapidus A."/>
            <person name="Lindquist E."/>
            <person name="Lipzen A."/>
            <person name="Meier-Kolthoff J.P."/>
            <person name="Ohm R.A."/>
            <person name="Otillar R.P."/>
            <person name="Pangilinan J."/>
            <person name="Peng Y."/>
            <person name="Rokas A."/>
            <person name="Rosa C.A."/>
            <person name="Scheuner C."/>
            <person name="Sibirny A.A."/>
            <person name="Slot J.C."/>
            <person name="Stielow J.B."/>
            <person name="Sun H."/>
            <person name="Kurtzman C.P."/>
            <person name="Blackwell M."/>
            <person name="Grigoriev I.V."/>
            <person name="Jeffries T.W."/>
        </authorList>
    </citation>
    <scope>NUCLEOTIDE SEQUENCE [LARGE SCALE GENOMIC DNA]</scope>
    <source>
        <strain evidence="5">NRRL Y-2460</strain>
    </source>
</reference>
<dbReference type="GO" id="GO:0045944">
    <property type="term" value="P:positive regulation of transcription by RNA polymerase II"/>
    <property type="evidence" value="ECO:0007669"/>
    <property type="project" value="EnsemblFungi"/>
</dbReference>
<dbReference type="GO" id="GO:0000742">
    <property type="term" value="P:karyogamy involved in conjugation with cellular fusion"/>
    <property type="evidence" value="ECO:0007669"/>
    <property type="project" value="EnsemblFungi"/>
</dbReference>
<sequence length="289" mass="33925">NDYSNNYIHSDKLPIKYIRNVENTIEGYPKLQRLFKLKEQQIGQYATKPYGCRVEPNKMVETLNNWIYRDKLVFDVIMIGALTENQFIYPLLTQLPIDKLCSKPGFLFIWASTQKITELTNLLIKNKDWNKKFRRSEELIFVPIDKDSPYYPYSESDSDENFLENLQWHCWMCITGTVRRSIDNHLIHCNINTDLNIENDKTINNAVPQHLYQVAENFSSSTRRLHIVPSRVGLNTPIRLRSGWVILSPDVLLDNFDPNSYKQELYRVGSNVPIDNEIEQLRPKSPVQK</sequence>
<evidence type="ECO:0000313" key="5">
    <source>
        <dbReference type="Proteomes" id="UP000094236"/>
    </source>
</evidence>
<dbReference type="GO" id="GO:0005634">
    <property type="term" value="C:nucleus"/>
    <property type="evidence" value="ECO:0007669"/>
    <property type="project" value="UniProtKB-SubCell"/>
</dbReference>
<dbReference type="Pfam" id="PF05063">
    <property type="entry name" value="MT-A70"/>
    <property type="match status" value="1"/>
</dbReference>
<dbReference type="GO" id="GO:0051321">
    <property type="term" value="P:meiotic cell cycle"/>
    <property type="evidence" value="ECO:0007669"/>
    <property type="project" value="EnsemblFungi"/>
</dbReference>
<dbReference type="InterPro" id="IPR045123">
    <property type="entry name" value="METTL14-like"/>
</dbReference>
<comment type="similarity">
    <text evidence="3">Belongs to the MT-A70-like family.</text>
</comment>
<dbReference type="PANTHER" id="PTHR13107:SF0">
    <property type="entry name" value="N6-ADENOSINE-METHYLTRANSFERASE NON-CATALYTIC SUBUNIT"/>
    <property type="match status" value="1"/>
</dbReference>
<dbReference type="InterPro" id="IPR007757">
    <property type="entry name" value="MT-A70-like"/>
</dbReference>
<name>A0A1E4TZR3_PACTA</name>
<feature type="non-terminal residue" evidence="4">
    <location>
        <position position="289"/>
    </location>
</feature>
<dbReference type="GO" id="GO:0003700">
    <property type="term" value="F:DNA-binding transcription factor activity"/>
    <property type="evidence" value="ECO:0007669"/>
    <property type="project" value="EnsemblFungi"/>
</dbReference>
<dbReference type="STRING" id="669874.A0A1E4TZR3"/>
<feature type="non-terminal residue" evidence="4">
    <location>
        <position position="1"/>
    </location>
</feature>
<dbReference type="GO" id="GO:0003729">
    <property type="term" value="F:mRNA binding"/>
    <property type="evidence" value="ECO:0007669"/>
    <property type="project" value="TreeGrafter"/>
</dbReference>
<comment type="subcellular location">
    <subcellularLocation>
        <location evidence="1">Nucleus</location>
    </subcellularLocation>
</comment>
<evidence type="ECO:0000256" key="3">
    <source>
        <dbReference type="PROSITE-ProRule" id="PRU00489"/>
    </source>
</evidence>
<gene>
    <name evidence="4" type="ORF">PACTADRAFT_29937</name>
</gene>